<keyword evidence="3" id="KW-1185">Reference proteome</keyword>
<keyword evidence="1" id="KW-0812">Transmembrane</keyword>
<organism evidence="2 3">
    <name type="scientific">Intestinibacter bartlettii</name>
    <dbReference type="NCBI Taxonomy" id="261299"/>
    <lineage>
        <taxon>Bacteria</taxon>
        <taxon>Bacillati</taxon>
        <taxon>Bacillota</taxon>
        <taxon>Clostridia</taxon>
        <taxon>Peptostreptococcales</taxon>
        <taxon>Peptostreptococcaceae</taxon>
        <taxon>Intestinibacter</taxon>
    </lineage>
</organism>
<keyword evidence="1" id="KW-1133">Transmembrane helix</keyword>
<dbReference type="EMBL" id="JAJBMB010000002">
    <property type="protein sequence ID" value="MCB5445070.1"/>
    <property type="molecule type" value="Genomic_DNA"/>
</dbReference>
<sequence>MRSYTCKTITLFMVITIIYYINMHYDEIKLLARNEFIYFLGVVYGVLKFIFIICMIPIIYMIAYSILKGVNNLNIVIEFLKMLFYEWVLPISAIGITTGFISLYIKNKILKYILSGGIFYITSSTILLYSIGSNNNIYQSTIKYISLFSDMAYAKISYCFGIAYDLAYILDKVACIIIIFLCISLAYIISMYNSKKRILLSLISCTLCILLSVFIIYAESSLVTYSDEDIKYQQQNQKTNYFIKNYNMNLDFKTYLSNNVNIKLDKKSGREIKFYLDDIFKIKEVSINNKNVKYNHKDNVLTIFCDKNSRDLSINIKYKGFVHVITTWYKYMYIANSHEIMLPEKSIAWYPKPINKKTINFNLNIFSKNKVYCNLKQKYEKNKINQFKYIGKAEDLFIYSGIYNEKTIDGIKYIWPQDLNLKNELSIQGLSTKEIKKMKNVTTVIFGRRCDYNFDEKIDNGILCLSLE</sequence>
<accession>A0ABS8CUC2</accession>
<gene>
    <name evidence="2" type="ORF">LIP50_02505</name>
</gene>
<feature type="transmembrane region" description="Helical" evidence="1">
    <location>
        <begin position="173"/>
        <end position="192"/>
    </location>
</feature>
<feature type="transmembrane region" description="Helical" evidence="1">
    <location>
        <begin position="112"/>
        <end position="132"/>
    </location>
</feature>
<evidence type="ECO:0000313" key="2">
    <source>
        <dbReference type="EMBL" id="MCB5445070.1"/>
    </source>
</evidence>
<reference evidence="2 3" key="1">
    <citation type="submission" date="2021-10" db="EMBL/GenBank/DDBJ databases">
        <title>Collection of gut derived symbiotic bacterial strains cultured from healthy donors.</title>
        <authorList>
            <person name="Lin H."/>
            <person name="Littmann E."/>
            <person name="Claire K."/>
            <person name="Pamer E."/>
        </authorList>
    </citation>
    <scope>NUCLEOTIDE SEQUENCE [LARGE SCALE GENOMIC DNA]</scope>
    <source>
        <strain evidence="2 3">MSK.17.68</strain>
    </source>
</reference>
<evidence type="ECO:0000313" key="3">
    <source>
        <dbReference type="Proteomes" id="UP001299409"/>
    </source>
</evidence>
<dbReference type="Proteomes" id="UP001299409">
    <property type="component" value="Unassembled WGS sequence"/>
</dbReference>
<dbReference type="RefSeq" id="WP_226914091.1">
    <property type="nucleotide sequence ID" value="NZ_JAJBQA010000003.1"/>
</dbReference>
<evidence type="ECO:0000256" key="1">
    <source>
        <dbReference type="SAM" id="Phobius"/>
    </source>
</evidence>
<comment type="caution">
    <text evidence="2">The sequence shown here is derived from an EMBL/GenBank/DDBJ whole genome shotgun (WGS) entry which is preliminary data.</text>
</comment>
<feature type="transmembrane region" description="Helical" evidence="1">
    <location>
        <begin position="37"/>
        <end position="67"/>
    </location>
</feature>
<name>A0ABS8CUC2_9FIRM</name>
<proteinExistence type="predicted"/>
<protein>
    <recommendedName>
        <fullName evidence="4">ABC-2 family transporter protein</fullName>
    </recommendedName>
</protein>
<feature type="transmembrane region" description="Helical" evidence="1">
    <location>
        <begin position="198"/>
        <end position="218"/>
    </location>
</feature>
<keyword evidence="1" id="KW-0472">Membrane</keyword>
<feature type="transmembrane region" description="Helical" evidence="1">
    <location>
        <begin position="6"/>
        <end position="25"/>
    </location>
</feature>
<evidence type="ECO:0008006" key="4">
    <source>
        <dbReference type="Google" id="ProtNLM"/>
    </source>
</evidence>
<feature type="transmembrane region" description="Helical" evidence="1">
    <location>
        <begin position="87"/>
        <end position="105"/>
    </location>
</feature>